<name>A0A023B4B3_GRENI</name>
<comment type="caution">
    <text evidence="2">The sequence shown here is derived from an EMBL/GenBank/DDBJ whole genome shotgun (WGS) entry which is preliminary data.</text>
</comment>
<reference evidence="2" key="1">
    <citation type="submission" date="2013-12" db="EMBL/GenBank/DDBJ databases">
        <authorList>
            <person name="Omoto C.K."/>
            <person name="Sibley D."/>
            <person name="Venepally P."/>
            <person name="Hadjithomas M."/>
            <person name="Karamycheva S."/>
            <person name="Brunk B."/>
            <person name="Roos D."/>
            <person name="Caler E."/>
            <person name="Lorenzi H."/>
        </authorList>
    </citation>
    <scope>NUCLEOTIDE SEQUENCE</scope>
</reference>
<dbReference type="AlphaFoldDB" id="A0A023B4B3"/>
<dbReference type="RefSeq" id="XP_011131244.1">
    <property type="nucleotide sequence ID" value="XM_011132942.1"/>
</dbReference>
<sequence>MRRANKSVKLLSGWPRQCFNKILDDEIFGANVDRISQVAEDLFNVKDPIGNTFSKATVGVLARALTLTVIVPYQRLTEGSSRKEASTRALYRGFQRQCFKECVFTASYVISSDYFAKSLLKYRPALRASVHQVYQYGLFRSLSASLCSCSLPAALAAVQGNKPGADGKSAGKTSGTAGKTSGTAGKTSGTAGKTSGTACKTSGTAGKASGTAGKASGAAGKTCGTAGKTAGKDASKTGTLPVEEKNVDRTTNVLLAAAKAAAAGALSTVVTAPIEYYGRPANRAVSTTCRKAARKSCYNAVNTTINKSLQAGMYHRVLFAKLNQMA</sequence>
<feature type="compositionally biased region" description="Low complexity" evidence="1">
    <location>
        <begin position="167"/>
        <end position="229"/>
    </location>
</feature>
<gene>
    <name evidence="2" type="ORF">GNI_103360</name>
</gene>
<dbReference type="Proteomes" id="UP000019763">
    <property type="component" value="Unassembled WGS sequence"/>
</dbReference>
<dbReference type="GeneID" id="22913664"/>
<dbReference type="EMBL" id="AFNH02000773">
    <property type="protein sequence ID" value="EZG56505.1"/>
    <property type="molecule type" value="Genomic_DNA"/>
</dbReference>
<keyword evidence="3" id="KW-1185">Reference proteome</keyword>
<protein>
    <submittedName>
        <fullName evidence="2">Uncharacterized protein</fullName>
    </submittedName>
</protein>
<proteinExistence type="predicted"/>
<evidence type="ECO:0000256" key="1">
    <source>
        <dbReference type="SAM" id="MobiDB-lite"/>
    </source>
</evidence>
<evidence type="ECO:0000313" key="2">
    <source>
        <dbReference type="EMBL" id="EZG56505.1"/>
    </source>
</evidence>
<dbReference type="VEuPathDB" id="CryptoDB:GNI_103360"/>
<feature type="region of interest" description="Disordered" evidence="1">
    <location>
        <begin position="162"/>
        <end position="237"/>
    </location>
</feature>
<organism evidence="2 3">
    <name type="scientific">Gregarina niphandrodes</name>
    <name type="common">Septate eugregarine</name>
    <dbReference type="NCBI Taxonomy" id="110365"/>
    <lineage>
        <taxon>Eukaryota</taxon>
        <taxon>Sar</taxon>
        <taxon>Alveolata</taxon>
        <taxon>Apicomplexa</taxon>
        <taxon>Conoidasida</taxon>
        <taxon>Gregarinasina</taxon>
        <taxon>Eugregarinorida</taxon>
        <taxon>Gregarinidae</taxon>
        <taxon>Gregarina</taxon>
    </lineage>
</organism>
<evidence type="ECO:0000313" key="3">
    <source>
        <dbReference type="Proteomes" id="UP000019763"/>
    </source>
</evidence>
<accession>A0A023B4B3</accession>